<comment type="subcellular location">
    <subcellularLocation>
        <location evidence="1 10">Cell membrane</location>
        <topology evidence="1 10">Multi-pass membrane protein</topology>
    </subcellularLocation>
</comment>
<evidence type="ECO:0000256" key="5">
    <source>
        <dbReference type="ARBA" id="ARBA00022856"/>
    </source>
</evidence>
<evidence type="ECO:0000256" key="10">
    <source>
        <dbReference type="RuleBase" id="RU363032"/>
    </source>
</evidence>
<dbReference type="Gene3D" id="1.10.3720.10">
    <property type="entry name" value="MetI-like"/>
    <property type="match status" value="1"/>
</dbReference>
<feature type="transmembrane region" description="Helical" evidence="10">
    <location>
        <begin position="358"/>
        <end position="378"/>
    </location>
</feature>
<keyword evidence="4 10" id="KW-0812">Transmembrane</keyword>
<dbReference type="SUPFAM" id="SSF161098">
    <property type="entry name" value="MetI-like"/>
    <property type="match status" value="1"/>
</dbReference>
<dbReference type="Proteomes" id="UP001240643">
    <property type="component" value="Unassembled WGS sequence"/>
</dbReference>
<keyword evidence="6" id="KW-0653">Protein transport</keyword>
<feature type="domain" description="ABC transmembrane type-1" evidence="11">
    <location>
        <begin position="191"/>
        <end position="379"/>
    </location>
</feature>
<dbReference type="InterPro" id="IPR050366">
    <property type="entry name" value="BP-dependent_transpt_permease"/>
</dbReference>
<protein>
    <submittedName>
        <fullName evidence="12">Oligopeptide transport system permease protein</fullName>
    </submittedName>
</protein>
<feature type="transmembrane region" description="Helical" evidence="10">
    <location>
        <begin position="57"/>
        <end position="78"/>
    </location>
</feature>
<reference evidence="12" key="1">
    <citation type="submission" date="2023-07" db="EMBL/GenBank/DDBJ databases">
        <title>Genomic Encyclopedia of Type Strains, Phase IV (KMG-IV): sequencing the most valuable type-strain genomes for metagenomic binning, comparative biology and taxonomic classification.</title>
        <authorList>
            <person name="Goeker M."/>
        </authorList>
    </citation>
    <scope>NUCLEOTIDE SEQUENCE [LARGE SCALE GENOMIC DNA]</scope>
    <source>
        <strain evidence="12">DSM 21204</strain>
    </source>
</reference>
<sequence length="392" mass="43842">MERTKFNREEFNRKYNLLSHEVKLLNFNNRQSFNVGLIGKPSNFYRDFQKRLFKQKVTWMALAVVIGVILMAFIVPVLSPFSAVQPIDIISLTWLKDLPPWYIDVKENTFNSVDFDIIQGYHDNSGLNIIIDKLQVGNSYVVTYRPYELIAAINGATVANGGSVNITTILGTDLYGRDLWLLSWQGTRDALLLALVYAVATFIIGTFVGAILGYHAGKWIDTFFTRVLEIFDSIPSFLMIIILVGIMGRDLVSLGIILVLINWSGPVYGARFFMMTIKDRDFLNASKTVGSSKFRIIFFEALPQVLGKLLMSFMGSLVVGFTILTGLAFLGILVSGPTTSPNLGLVLNDGRQQIDNNIWAVMLPSIILISLTVSLRLLSINIHDAMDPKIKI</sequence>
<feature type="transmembrane region" description="Helical" evidence="10">
    <location>
        <begin position="317"/>
        <end position="338"/>
    </location>
</feature>
<accession>A0ABU0M027</accession>
<name>A0ABU0M027_9BACT</name>
<dbReference type="Pfam" id="PF12911">
    <property type="entry name" value="OppC_N"/>
    <property type="match status" value="1"/>
</dbReference>
<gene>
    <name evidence="12" type="ORF">J2Z62_000731</name>
</gene>
<evidence type="ECO:0000256" key="8">
    <source>
        <dbReference type="ARBA" id="ARBA00023136"/>
    </source>
</evidence>
<evidence type="ECO:0000256" key="9">
    <source>
        <dbReference type="ARBA" id="ARBA00024202"/>
    </source>
</evidence>
<keyword evidence="2 10" id="KW-0813">Transport</keyword>
<evidence type="ECO:0000256" key="2">
    <source>
        <dbReference type="ARBA" id="ARBA00022448"/>
    </source>
</evidence>
<dbReference type="PROSITE" id="PS50928">
    <property type="entry name" value="ABC_TM1"/>
    <property type="match status" value="1"/>
</dbReference>
<keyword evidence="13" id="KW-1185">Reference proteome</keyword>
<feature type="transmembrane region" description="Helical" evidence="10">
    <location>
        <begin position="254"/>
        <end position="274"/>
    </location>
</feature>
<evidence type="ECO:0000256" key="1">
    <source>
        <dbReference type="ARBA" id="ARBA00004651"/>
    </source>
</evidence>
<dbReference type="InterPro" id="IPR000515">
    <property type="entry name" value="MetI-like"/>
</dbReference>
<dbReference type="PANTHER" id="PTHR43386:SF24">
    <property type="entry name" value="OLIGOPEPTIDE TRANSPORT SYSTEM PERMEASE PROTEIN AMID"/>
    <property type="match status" value="1"/>
</dbReference>
<evidence type="ECO:0000313" key="13">
    <source>
        <dbReference type="Proteomes" id="UP001240643"/>
    </source>
</evidence>
<dbReference type="PANTHER" id="PTHR43386">
    <property type="entry name" value="OLIGOPEPTIDE TRANSPORT SYSTEM PERMEASE PROTEIN APPC"/>
    <property type="match status" value="1"/>
</dbReference>
<comment type="similarity">
    <text evidence="9">Belongs to the binding-protein-dependent transport system permease family. OppBC subfamily.</text>
</comment>
<organism evidence="12 13">
    <name type="scientific">Mycoplasmoides fastidiosum</name>
    <dbReference type="NCBI Taxonomy" id="92758"/>
    <lineage>
        <taxon>Bacteria</taxon>
        <taxon>Bacillati</taxon>
        <taxon>Mycoplasmatota</taxon>
        <taxon>Mycoplasmoidales</taxon>
        <taxon>Mycoplasmoidaceae</taxon>
        <taxon>Mycoplasmoides</taxon>
    </lineage>
</organism>
<evidence type="ECO:0000256" key="6">
    <source>
        <dbReference type="ARBA" id="ARBA00022927"/>
    </source>
</evidence>
<proteinExistence type="inferred from homology"/>
<comment type="caution">
    <text evidence="12">The sequence shown here is derived from an EMBL/GenBank/DDBJ whole genome shotgun (WGS) entry which is preliminary data.</text>
</comment>
<dbReference type="Pfam" id="PF00528">
    <property type="entry name" value="BPD_transp_1"/>
    <property type="match status" value="1"/>
</dbReference>
<keyword evidence="5" id="KW-0571">Peptide transport</keyword>
<keyword evidence="3" id="KW-1003">Cell membrane</keyword>
<dbReference type="EMBL" id="JAUSWO010000001">
    <property type="protein sequence ID" value="MDQ0514293.1"/>
    <property type="molecule type" value="Genomic_DNA"/>
</dbReference>
<keyword evidence="8 10" id="KW-0472">Membrane</keyword>
<dbReference type="InterPro" id="IPR035906">
    <property type="entry name" value="MetI-like_sf"/>
</dbReference>
<feature type="transmembrane region" description="Helical" evidence="10">
    <location>
        <begin position="227"/>
        <end position="248"/>
    </location>
</feature>
<evidence type="ECO:0000256" key="3">
    <source>
        <dbReference type="ARBA" id="ARBA00022475"/>
    </source>
</evidence>
<dbReference type="RefSeq" id="WP_256547827.1">
    <property type="nucleotide sequence ID" value="NZ_CP101809.1"/>
</dbReference>
<feature type="transmembrane region" description="Helical" evidence="10">
    <location>
        <begin position="190"/>
        <end position="215"/>
    </location>
</feature>
<evidence type="ECO:0000256" key="4">
    <source>
        <dbReference type="ARBA" id="ARBA00022692"/>
    </source>
</evidence>
<evidence type="ECO:0000259" key="11">
    <source>
        <dbReference type="PROSITE" id="PS50928"/>
    </source>
</evidence>
<dbReference type="CDD" id="cd06261">
    <property type="entry name" value="TM_PBP2"/>
    <property type="match status" value="1"/>
</dbReference>
<evidence type="ECO:0000256" key="7">
    <source>
        <dbReference type="ARBA" id="ARBA00022989"/>
    </source>
</evidence>
<keyword evidence="7 10" id="KW-1133">Transmembrane helix</keyword>
<dbReference type="InterPro" id="IPR025966">
    <property type="entry name" value="OppC_N"/>
</dbReference>
<evidence type="ECO:0000313" key="12">
    <source>
        <dbReference type="EMBL" id="MDQ0514293.1"/>
    </source>
</evidence>